<protein>
    <recommendedName>
        <fullName evidence="4">DUF2911 domain-containing protein</fullName>
    </recommendedName>
</protein>
<feature type="signal peptide" evidence="1">
    <location>
        <begin position="1"/>
        <end position="19"/>
    </location>
</feature>
<dbReference type="OrthoDB" id="195456at2"/>
<keyword evidence="3" id="KW-1185">Reference proteome</keyword>
<dbReference type="EMBL" id="FQWQ01000005">
    <property type="protein sequence ID" value="SHH90898.1"/>
    <property type="molecule type" value="Genomic_DNA"/>
</dbReference>
<sequence>MKKNALLFCILLVPFALLAQDDKAARPSPPAQASATVNGKTITIDYGQPSVKGRKIWGELVPYGQVWRAGANETTAFTLSADATVEGKKLSAGKYAFFIIPTENEATVIFNKTIKWGAFSYKQDEDVLRISVPVKKSKAFAEKLTYMVSPKGEVSLAWENSVIAFAVK</sequence>
<dbReference type="RefSeq" id="WP_073142018.1">
    <property type="nucleotide sequence ID" value="NZ_FQWQ01000005.1"/>
</dbReference>
<dbReference type="AlphaFoldDB" id="A0A1M5WU04"/>
<keyword evidence="1" id="KW-0732">Signal</keyword>
<reference evidence="2 3" key="1">
    <citation type="submission" date="2016-11" db="EMBL/GenBank/DDBJ databases">
        <authorList>
            <person name="Jaros S."/>
            <person name="Januszkiewicz K."/>
            <person name="Wedrychowicz H."/>
        </authorList>
    </citation>
    <scope>NUCLEOTIDE SEQUENCE [LARGE SCALE GENOMIC DNA]</scope>
    <source>
        <strain evidence="2 3">DSM 24574</strain>
    </source>
</reference>
<gene>
    <name evidence="2" type="ORF">SAMN04488109_6009</name>
</gene>
<evidence type="ECO:0008006" key="4">
    <source>
        <dbReference type="Google" id="ProtNLM"/>
    </source>
</evidence>
<dbReference type="Pfam" id="PF11138">
    <property type="entry name" value="DUF2911"/>
    <property type="match status" value="1"/>
</dbReference>
<accession>A0A1M5WU04</accession>
<evidence type="ECO:0000313" key="2">
    <source>
        <dbReference type="EMBL" id="SHH90898.1"/>
    </source>
</evidence>
<dbReference type="Proteomes" id="UP000184212">
    <property type="component" value="Unassembled WGS sequence"/>
</dbReference>
<proteinExistence type="predicted"/>
<feature type="chain" id="PRO_5013177992" description="DUF2911 domain-containing protein" evidence="1">
    <location>
        <begin position="20"/>
        <end position="168"/>
    </location>
</feature>
<name>A0A1M5WU04_9BACT</name>
<evidence type="ECO:0000313" key="3">
    <source>
        <dbReference type="Proteomes" id="UP000184212"/>
    </source>
</evidence>
<organism evidence="2 3">
    <name type="scientific">Chryseolinea serpens</name>
    <dbReference type="NCBI Taxonomy" id="947013"/>
    <lineage>
        <taxon>Bacteria</taxon>
        <taxon>Pseudomonadati</taxon>
        <taxon>Bacteroidota</taxon>
        <taxon>Cytophagia</taxon>
        <taxon>Cytophagales</taxon>
        <taxon>Fulvivirgaceae</taxon>
        <taxon>Chryseolinea</taxon>
    </lineage>
</organism>
<dbReference type="STRING" id="947013.SAMN04488109_6009"/>
<dbReference type="InterPro" id="IPR021314">
    <property type="entry name" value="DUF2911"/>
</dbReference>
<evidence type="ECO:0000256" key="1">
    <source>
        <dbReference type="SAM" id="SignalP"/>
    </source>
</evidence>